<keyword evidence="1" id="KW-0732">Signal</keyword>
<evidence type="ECO:0000256" key="1">
    <source>
        <dbReference type="SAM" id="SignalP"/>
    </source>
</evidence>
<organism evidence="2">
    <name type="scientific">Ixodes ricinus</name>
    <name type="common">Common tick</name>
    <name type="synonym">Acarus ricinus</name>
    <dbReference type="NCBI Taxonomy" id="34613"/>
    <lineage>
        <taxon>Eukaryota</taxon>
        <taxon>Metazoa</taxon>
        <taxon>Ecdysozoa</taxon>
        <taxon>Arthropoda</taxon>
        <taxon>Chelicerata</taxon>
        <taxon>Arachnida</taxon>
        <taxon>Acari</taxon>
        <taxon>Parasitiformes</taxon>
        <taxon>Ixodida</taxon>
        <taxon>Ixodoidea</taxon>
        <taxon>Ixodidae</taxon>
        <taxon>Ixodinae</taxon>
        <taxon>Ixodes</taxon>
    </lineage>
</organism>
<evidence type="ECO:0000313" key="2">
    <source>
        <dbReference type="EMBL" id="MXU89608.1"/>
    </source>
</evidence>
<name>A0A6B0UIX8_IXORI</name>
<proteinExistence type="predicted"/>
<feature type="signal peptide" evidence="1">
    <location>
        <begin position="1"/>
        <end position="33"/>
    </location>
</feature>
<reference evidence="2" key="1">
    <citation type="submission" date="2019-12" db="EMBL/GenBank/DDBJ databases">
        <title>An insight into the sialome of adult female Ixodes ricinus ticks feeding for 6 days.</title>
        <authorList>
            <person name="Perner J."/>
            <person name="Ribeiro J.M.C."/>
        </authorList>
    </citation>
    <scope>NUCLEOTIDE SEQUENCE</scope>
    <source>
        <strain evidence="2">Semi-engorged</strain>
        <tissue evidence="2">Salivary glands</tissue>
    </source>
</reference>
<sequence length="109" mass="11991">MKSKSLWVPMQKLPTILPLSMTFLLLVIQPASTRSTTPSLNISEWMPRSLWPFSTFSTASGMLPMPICRVAPLSTRFSAMFLPILTSTSVSWEGLCSGSFALCCTRASK</sequence>
<protein>
    <submittedName>
        <fullName evidence="2">Putative secreted protein</fullName>
    </submittedName>
</protein>
<accession>A0A6B0UIX8</accession>
<dbReference type="AlphaFoldDB" id="A0A6B0UIX8"/>
<feature type="chain" id="PRO_5025588234" evidence="1">
    <location>
        <begin position="34"/>
        <end position="109"/>
    </location>
</feature>
<dbReference type="EMBL" id="GIFC01007525">
    <property type="protein sequence ID" value="MXU89608.1"/>
    <property type="molecule type" value="Transcribed_RNA"/>
</dbReference>